<dbReference type="SUPFAM" id="SSF51735">
    <property type="entry name" value="NAD(P)-binding Rossmann-fold domains"/>
    <property type="match status" value="1"/>
</dbReference>
<keyword evidence="3 5" id="KW-0521">NADP</keyword>
<dbReference type="InterPro" id="IPR000706">
    <property type="entry name" value="AGPR_type-1"/>
</dbReference>
<comment type="pathway">
    <text evidence="5">Amino-acid biosynthesis; L-arginine biosynthesis; N(2)-acetyl-L-ornithine from L-glutamate: step 3/4.</text>
</comment>
<dbReference type="SMART" id="SM00859">
    <property type="entry name" value="Semialdhyde_dh"/>
    <property type="match status" value="1"/>
</dbReference>
<dbReference type="Gene3D" id="3.30.360.10">
    <property type="entry name" value="Dihydrodipicolinate Reductase, domain 2"/>
    <property type="match status" value="1"/>
</dbReference>
<reference evidence="8 9" key="1">
    <citation type="submission" date="2016-03" db="EMBL/GenBank/DDBJ databases">
        <title>Genome sequence of Pontibacter sp. nov., of the family cytophagaceae, isolated from marine sediment of the Yellow Sea, China.</title>
        <authorList>
            <person name="Zhang G."/>
            <person name="Zhang R."/>
        </authorList>
    </citation>
    <scope>NUCLEOTIDE SEQUENCE [LARGE SCALE GENOMIC DNA]</scope>
    <source>
        <strain evidence="8 9">S10-8</strain>
    </source>
</reference>
<dbReference type="GO" id="GO:0006526">
    <property type="term" value="P:L-arginine biosynthetic process"/>
    <property type="evidence" value="ECO:0007669"/>
    <property type="project" value="UniProtKB-UniRule"/>
</dbReference>
<keyword evidence="4 5" id="KW-0560">Oxidoreductase</keyword>
<dbReference type="InterPro" id="IPR058924">
    <property type="entry name" value="AGPR_dimerisation_dom"/>
</dbReference>
<evidence type="ECO:0000313" key="8">
    <source>
        <dbReference type="EMBL" id="OKL41621.1"/>
    </source>
</evidence>
<evidence type="ECO:0000256" key="4">
    <source>
        <dbReference type="ARBA" id="ARBA00023002"/>
    </source>
</evidence>
<dbReference type="CDD" id="cd23934">
    <property type="entry name" value="AGPR_1_C"/>
    <property type="match status" value="1"/>
</dbReference>
<keyword evidence="1 5" id="KW-0055">Arginine biosynthesis</keyword>
<evidence type="ECO:0000256" key="3">
    <source>
        <dbReference type="ARBA" id="ARBA00022857"/>
    </source>
</evidence>
<dbReference type="HAMAP" id="MF_00150">
    <property type="entry name" value="ArgC_type1"/>
    <property type="match status" value="1"/>
</dbReference>
<dbReference type="GO" id="GO:0051287">
    <property type="term" value="F:NAD binding"/>
    <property type="evidence" value="ECO:0007669"/>
    <property type="project" value="InterPro"/>
</dbReference>
<sequence length="334" mass="36641">MGGLSIKAGIVGGAGYTGGELLRLLLNHPNVEIAFVHSNSQAGKPVYETHKDLLGDTDLYFTDELHQDVDVLFLCVGHGAAKQFLEAAQLPASIKIIDLSQDFRWNESLKEAVVTGCEREFVYGLPELQRESIKQAQHIANPGCFATAIQLALLPLAQQNLLTEEVQVSGITGSTGAGQGLSPTAHYSWREGNISNYKVLSHQHLHEIRRTLQCMQENEVPNINFVPYRGAFTRGILCTSYTRSHLSQAEAEELYGSFYSTHPFVSISKSTPDLKQVVNTNKCLLHLQKQGNYLVVTSMIDNLVKGASGQAVQNMNLLFGLEEQAGLRLKASAF</sequence>
<gene>
    <name evidence="5" type="primary">argC</name>
    <name evidence="8" type="ORF">A3841_11330</name>
</gene>
<dbReference type="InterPro" id="IPR036291">
    <property type="entry name" value="NAD(P)-bd_dom_sf"/>
</dbReference>
<evidence type="ECO:0000256" key="2">
    <source>
        <dbReference type="ARBA" id="ARBA00022605"/>
    </source>
</evidence>
<dbReference type="InterPro" id="IPR000534">
    <property type="entry name" value="Semialdehyde_DH_NAD-bd"/>
</dbReference>
<dbReference type="CDD" id="cd17895">
    <property type="entry name" value="AGPR_1_N"/>
    <property type="match status" value="1"/>
</dbReference>
<accession>A0A1Q5PHF3</accession>
<dbReference type="OrthoDB" id="9801289at2"/>
<evidence type="ECO:0000259" key="7">
    <source>
        <dbReference type="SMART" id="SM00859"/>
    </source>
</evidence>
<dbReference type="Pfam" id="PF01118">
    <property type="entry name" value="Semialdhyde_dh"/>
    <property type="match status" value="1"/>
</dbReference>
<evidence type="ECO:0000313" key="9">
    <source>
        <dbReference type="Proteomes" id="UP000186551"/>
    </source>
</evidence>
<protein>
    <recommendedName>
        <fullName evidence="5">N-acetyl-gamma-glutamyl-phosphate reductase</fullName>
        <shortName evidence="5">AGPR</shortName>
        <ecNumber evidence="5">1.2.1.38</ecNumber>
    </recommendedName>
    <alternativeName>
        <fullName evidence="5">N-acetyl-glutamate semialdehyde dehydrogenase</fullName>
        <shortName evidence="5">NAGSA dehydrogenase</shortName>
    </alternativeName>
</protein>
<dbReference type="PANTHER" id="PTHR32338:SF10">
    <property type="entry name" value="N-ACETYL-GAMMA-GLUTAMYL-PHOSPHATE REDUCTASE, CHLOROPLASTIC-RELATED"/>
    <property type="match status" value="1"/>
</dbReference>
<comment type="function">
    <text evidence="5">Catalyzes the NADPH-dependent reduction of N-acetyl-5-glutamyl phosphate to yield N-acetyl-L-glutamate 5-semialdehyde.</text>
</comment>
<dbReference type="STRING" id="1797110.A3841_11330"/>
<dbReference type="GO" id="GO:0070401">
    <property type="term" value="F:NADP+ binding"/>
    <property type="evidence" value="ECO:0007669"/>
    <property type="project" value="InterPro"/>
</dbReference>
<dbReference type="PROSITE" id="PS01224">
    <property type="entry name" value="ARGC"/>
    <property type="match status" value="1"/>
</dbReference>
<comment type="subcellular location">
    <subcellularLocation>
        <location evidence="5">Cytoplasm</location>
    </subcellularLocation>
</comment>
<comment type="similarity">
    <text evidence="5">Belongs to the NAGSA dehydrogenase family. Type 1 subfamily.</text>
</comment>
<feature type="active site" evidence="5 6">
    <location>
        <position position="144"/>
    </location>
</feature>
<feature type="domain" description="Semialdehyde dehydrogenase NAD-binding" evidence="7">
    <location>
        <begin position="7"/>
        <end position="136"/>
    </location>
</feature>
<dbReference type="AlphaFoldDB" id="A0A1Q5PHF3"/>
<dbReference type="RefSeq" id="WP_073851030.1">
    <property type="nucleotide sequence ID" value="NZ_LVWA01000003.1"/>
</dbReference>
<evidence type="ECO:0000256" key="6">
    <source>
        <dbReference type="PROSITE-ProRule" id="PRU10010"/>
    </source>
</evidence>
<dbReference type="Proteomes" id="UP000186551">
    <property type="component" value="Unassembled WGS sequence"/>
</dbReference>
<dbReference type="NCBIfam" id="TIGR01850">
    <property type="entry name" value="argC"/>
    <property type="match status" value="1"/>
</dbReference>
<keyword evidence="2 5" id="KW-0028">Amino-acid biosynthesis</keyword>
<dbReference type="UniPathway" id="UPA00068">
    <property type="reaction ID" value="UER00108"/>
</dbReference>
<dbReference type="SUPFAM" id="SSF55347">
    <property type="entry name" value="Glyceraldehyde-3-phosphate dehydrogenase-like, C-terminal domain"/>
    <property type="match status" value="1"/>
</dbReference>
<dbReference type="EC" id="1.2.1.38" evidence="5"/>
<dbReference type="Gene3D" id="3.40.50.720">
    <property type="entry name" value="NAD(P)-binding Rossmann-like Domain"/>
    <property type="match status" value="1"/>
</dbReference>
<dbReference type="GO" id="GO:0005737">
    <property type="term" value="C:cytoplasm"/>
    <property type="evidence" value="ECO:0007669"/>
    <property type="project" value="UniProtKB-SubCell"/>
</dbReference>
<comment type="catalytic activity">
    <reaction evidence="5">
        <text>N-acetyl-L-glutamate 5-semialdehyde + phosphate + NADP(+) = N-acetyl-L-glutamyl 5-phosphate + NADPH + H(+)</text>
        <dbReference type="Rhea" id="RHEA:21588"/>
        <dbReference type="ChEBI" id="CHEBI:15378"/>
        <dbReference type="ChEBI" id="CHEBI:29123"/>
        <dbReference type="ChEBI" id="CHEBI:43474"/>
        <dbReference type="ChEBI" id="CHEBI:57783"/>
        <dbReference type="ChEBI" id="CHEBI:57936"/>
        <dbReference type="ChEBI" id="CHEBI:58349"/>
        <dbReference type="EC" id="1.2.1.38"/>
    </reaction>
</comment>
<dbReference type="Pfam" id="PF22698">
    <property type="entry name" value="Semialdhyde_dhC_1"/>
    <property type="match status" value="1"/>
</dbReference>
<dbReference type="InterPro" id="IPR050085">
    <property type="entry name" value="AGPR"/>
</dbReference>
<comment type="caution">
    <text evidence="8">The sequence shown here is derived from an EMBL/GenBank/DDBJ whole genome shotgun (WGS) entry which is preliminary data.</text>
</comment>
<name>A0A1Q5PHF3_9BACT</name>
<evidence type="ECO:0000256" key="5">
    <source>
        <dbReference type="HAMAP-Rule" id="MF_00150"/>
    </source>
</evidence>
<keyword evidence="9" id="KW-1185">Reference proteome</keyword>
<proteinExistence type="inferred from homology"/>
<dbReference type="PANTHER" id="PTHR32338">
    <property type="entry name" value="N-ACETYL-GAMMA-GLUTAMYL-PHOSPHATE REDUCTASE, CHLOROPLASTIC-RELATED-RELATED"/>
    <property type="match status" value="1"/>
</dbReference>
<organism evidence="8 9">
    <name type="scientific">Pontibacter flavimaris</name>
    <dbReference type="NCBI Taxonomy" id="1797110"/>
    <lineage>
        <taxon>Bacteria</taxon>
        <taxon>Pseudomonadati</taxon>
        <taxon>Bacteroidota</taxon>
        <taxon>Cytophagia</taxon>
        <taxon>Cytophagales</taxon>
        <taxon>Hymenobacteraceae</taxon>
        <taxon>Pontibacter</taxon>
    </lineage>
</organism>
<keyword evidence="5" id="KW-0963">Cytoplasm</keyword>
<dbReference type="EMBL" id="LVWA01000003">
    <property type="protein sequence ID" value="OKL41621.1"/>
    <property type="molecule type" value="Genomic_DNA"/>
</dbReference>
<dbReference type="InterPro" id="IPR023013">
    <property type="entry name" value="AGPR_AS"/>
</dbReference>
<dbReference type="GO" id="GO:0003942">
    <property type="term" value="F:N-acetyl-gamma-glutamyl-phosphate reductase activity"/>
    <property type="evidence" value="ECO:0007669"/>
    <property type="project" value="UniProtKB-UniRule"/>
</dbReference>
<evidence type="ECO:0000256" key="1">
    <source>
        <dbReference type="ARBA" id="ARBA00022571"/>
    </source>
</evidence>